<evidence type="ECO:0000313" key="2">
    <source>
        <dbReference type="EMBL" id="TYK24156.1"/>
    </source>
</evidence>
<proteinExistence type="predicted"/>
<dbReference type="InterPro" id="IPR052160">
    <property type="entry name" value="Gypsy_RT_Integrase-like"/>
</dbReference>
<sequence>MAQWPFSMWGLDVIGTIEPKASKGHRFILVDIDYFTKWVEVVSYKSVTNQAVVKFIRKVCLSVSSQGYRISVRMSIEANPFSFVYGFEAVLPIEVKVSSLRVIQELELEEAKWA</sequence>
<dbReference type="AlphaFoldDB" id="A0A5A7U8M5"/>
<organism evidence="1 3">
    <name type="scientific">Cucumis melo var. makuwa</name>
    <name type="common">Oriental melon</name>
    <dbReference type="NCBI Taxonomy" id="1194695"/>
    <lineage>
        <taxon>Eukaryota</taxon>
        <taxon>Viridiplantae</taxon>
        <taxon>Streptophyta</taxon>
        <taxon>Embryophyta</taxon>
        <taxon>Tracheophyta</taxon>
        <taxon>Spermatophyta</taxon>
        <taxon>Magnoliopsida</taxon>
        <taxon>eudicotyledons</taxon>
        <taxon>Gunneridae</taxon>
        <taxon>Pentapetalae</taxon>
        <taxon>rosids</taxon>
        <taxon>fabids</taxon>
        <taxon>Cucurbitales</taxon>
        <taxon>Cucurbitaceae</taxon>
        <taxon>Benincaseae</taxon>
        <taxon>Cucumis</taxon>
    </lineage>
</organism>
<evidence type="ECO:0000313" key="3">
    <source>
        <dbReference type="Proteomes" id="UP000321393"/>
    </source>
</evidence>
<dbReference type="InterPro" id="IPR036397">
    <property type="entry name" value="RNaseH_sf"/>
</dbReference>
<dbReference type="OrthoDB" id="1298268at2759"/>
<dbReference type="InterPro" id="IPR012337">
    <property type="entry name" value="RNaseH-like_sf"/>
</dbReference>
<dbReference type="Proteomes" id="UP000321947">
    <property type="component" value="Unassembled WGS sequence"/>
</dbReference>
<dbReference type="GO" id="GO:0003676">
    <property type="term" value="F:nucleic acid binding"/>
    <property type="evidence" value="ECO:0007669"/>
    <property type="project" value="InterPro"/>
</dbReference>
<evidence type="ECO:0000313" key="4">
    <source>
        <dbReference type="Proteomes" id="UP000321947"/>
    </source>
</evidence>
<dbReference type="SUPFAM" id="SSF53098">
    <property type="entry name" value="Ribonuclease H-like"/>
    <property type="match status" value="1"/>
</dbReference>
<dbReference type="EMBL" id="SSTD01004048">
    <property type="protein sequence ID" value="TYK24156.1"/>
    <property type="molecule type" value="Genomic_DNA"/>
</dbReference>
<accession>A0A5A7U8M5</accession>
<dbReference type="Proteomes" id="UP000321393">
    <property type="component" value="Unassembled WGS sequence"/>
</dbReference>
<name>A0A5A7U8M5_CUCMM</name>
<protein>
    <submittedName>
        <fullName evidence="1">Gypsy retrotransposon integrase-like protein 1</fullName>
    </submittedName>
</protein>
<dbReference type="PANTHER" id="PTHR47266">
    <property type="entry name" value="ENDONUCLEASE-RELATED"/>
    <property type="match status" value="1"/>
</dbReference>
<dbReference type="Gene3D" id="3.30.420.10">
    <property type="entry name" value="Ribonuclease H-like superfamily/Ribonuclease H"/>
    <property type="match status" value="1"/>
</dbReference>
<dbReference type="EMBL" id="SSTE01011259">
    <property type="protein sequence ID" value="KAA0051510.1"/>
    <property type="molecule type" value="Genomic_DNA"/>
</dbReference>
<comment type="caution">
    <text evidence="1">The sequence shown here is derived from an EMBL/GenBank/DDBJ whole genome shotgun (WGS) entry which is preliminary data.</text>
</comment>
<evidence type="ECO:0000313" key="1">
    <source>
        <dbReference type="EMBL" id="KAA0051510.1"/>
    </source>
</evidence>
<reference evidence="3 4" key="1">
    <citation type="submission" date="2019-08" db="EMBL/GenBank/DDBJ databases">
        <title>Draft genome sequences of two oriental melons (Cucumis melo L. var makuwa).</title>
        <authorList>
            <person name="Kwon S.-Y."/>
        </authorList>
    </citation>
    <scope>NUCLEOTIDE SEQUENCE [LARGE SCALE GENOMIC DNA]</scope>
    <source>
        <strain evidence="4">cv. Chang Bougi</strain>
        <strain evidence="3">cv. SW 3</strain>
        <tissue evidence="1">Leaf</tissue>
    </source>
</reference>
<gene>
    <name evidence="2" type="ORF">E5676_scaffold610G00620</name>
    <name evidence="1" type="ORF">E6C27_scaffold174G00320</name>
</gene>